<evidence type="ECO:0000313" key="2">
    <source>
        <dbReference type="Proteomes" id="UP000023555"/>
    </source>
</evidence>
<sequence>MLYYKSDVKGDFTMWVITVFEKKDVRIFEFTNKNEATKALEGFKKNAILSFTK</sequence>
<evidence type="ECO:0000313" key="1">
    <source>
        <dbReference type="EMBL" id="EWH30520.1"/>
    </source>
</evidence>
<dbReference type="HOGENOM" id="CLU_211543_0_0_9"/>
<gene>
    <name evidence="1" type="ORF">P799_24255</name>
</gene>
<reference evidence="1 2" key="1">
    <citation type="journal article" date="2015" name="Stand. Genomic Sci.">
        <title>Genome sequence and description of the mosquitocidal and heavy metal tolerant strain Lysinibacillus sphaericus CBAM5.</title>
        <authorList>
            <person name="Pena-Montenegro T.D."/>
            <person name="Lozano L."/>
            <person name="Dussan J."/>
        </authorList>
    </citation>
    <scope>NUCLEOTIDE SEQUENCE [LARGE SCALE GENOMIC DNA]</scope>
    <source>
        <strain evidence="1">CBAM5</strain>
    </source>
</reference>
<organism evidence="1 2">
    <name type="scientific">Lysinibacillus sphaericus CBAM5</name>
    <dbReference type="NCBI Taxonomy" id="1400869"/>
    <lineage>
        <taxon>Bacteria</taxon>
        <taxon>Bacillati</taxon>
        <taxon>Bacillota</taxon>
        <taxon>Bacilli</taxon>
        <taxon>Bacillales</taxon>
        <taxon>Bacillaceae</taxon>
        <taxon>Lysinibacillus</taxon>
    </lineage>
</organism>
<comment type="caution">
    <text evidence="1">The sequence shown here is derived from an EMBL/GenBank/DDBJ whole genome shotgun (WGS) entry which is preliminary data.</text>
</comment>
<name>W7RTR6_LYSSH</name>
<dbReference type="Proteomes" id="UP000023555">
    <property type="component" value="Unassembled WGS sequence"/>
</dbReference>
<protein>
    <submittedName>
        <fullName evidence="1">Uncharacterized protein</fullName>
    </submittedName>
</protein>
<proteinExistence type="predicted"/>
<dbReference type="EMBL" id="AYKQ01000059">
    <property type="protein sequence ID" value="EWH30520.1"/>
    <property type="molecule type" value="Genomic_DNA"/>
</dbReference>
<dbReference type="AlphaFoldDB" id="W7RTR6"/>
<accession>W7RTR6</accession>